<dbReference type="EMBL" id="KN838997">
    <property type="protein sequence ID" value="KIJ91512.1"/>
    <property type="molecule type" value="Genomic_DNA"/>
</dbReference>
<dbReference type="HOGENOM" id="CLU_2126933_0_0_1"/>
<protein>
    <submittedName>
        <fullName evidence="2">Uncharacterized protein</fullName>
    </submittedName>
</protein>
<dbReference type="Proteomes" id="UP000054477">
    <property type="component" value="Unassembled WGS sequence"/>
</dbReference>
<reference evidence="3" key="2">
    <citation type="submission" date="2015-01" db="EMBL/GenBank/DDBJ databases">
        <title>Evolutionary Origins and Diversification of the Mycorrhizal Mutualists.</title>
        <authorList>
            <consortium name="DOE Joint Genome Institute"/>
            <consortium name="Mycorrhizal Genomics Consortium"/>
            <person name="Kohler A."/>
            <person name="Kuo A."/>
            <person name="Nagy L.G."/>
            <person name="Floudas D."/>
            <person name="Copeland A."/>
            <person name="Barry K.W."/>
            <person name="Cichocki N."/>
            <person name="Veneault-Fourrey C."/>
            <person name="LaButti K."/>
            <person name="Lindquist E.A."/>
            <person name="Lipzen A."/>
            <person name="Lundell T."/>
            <person name="Morin E."/>
            <person name="Murat C."/>
            <person name="Riley R."/>
            <person name="Ohm R."/>
            <person name="Sun H."/>
            <person name="Tunlid A."/>
            <person name="Henrissat B."/>
            <person name="Grigoriev I.V."/>
            <person name="Hibbett D.S."/>
            <person name="Martin F."/>
        </authorList>
    </citation>
    <scope>NUCLEOTIDE SEQUENCE [LARGE SCALE GENOMIC DNA]</scope>
    <source>
        <strain evidence="3">LaAM-08-1</strain>
    </source>
</reference>
<evidence type="ECO:0000313" key="3">
    <source>
        <dbReference type="Proteomes" id="UP000054477"/>
    </source>
</evidence>
<dbReference type="AlphaFoldDB" id="A0A0C9X4W3"/>
<accession>A0A0C9X4W3</accession>
<organism evidence="2 3">
    <name type="scientific">Laccaria amethystina LaAM-08-1</name>
    <dbReference type="NCBI Taxonomy" id="1095629"/>
    <lineage>
        <taxon>Eukaryota</taxon>
        <taxon>Fungi</taxon>
        <taxon>Dikarya</taxon>
        <taxon>Basidiomycota</taxon>
        <taxon>Agaricomycotina</taxon>
        <taxon>Agaricomycetes</taxon>
        <taxon>Agaricomycetidae</taxon>
        <taxon>Agaricales</taxon>
        <taxon>Agaricineae</taxon>
        <taxon>Hydnangiaceae</taxon>
        <taxon>Laccaria</taxon>
    </lineage>
</organism>
<feature type="signal peptide" evidence="1">
    <location>
        <begin position="1"/>
        <end position="20"/>
    </location>
</feature>
<feature type="chain" id="PRO_5002206203" evidence="1">
    <location>
        <begin position="21"/>
        <end position="113"/>
    </location>
</feature>
<keyword evidence="3" id="KW-1185">Reference proteome</keyword>
<sequence>MLFCSVYLLYLLHSPWTSQAAPHARNFTFLNFIYMPPSSELNYTKLSFTENHQTGGLAALSDIHIHEGLDLVALSAYPNDAKISALVQTAAQEANSLVTLLGVNLSSPSYHYE</sequence>
<proteinExistence type="predicted"/>
<reference evidence="2 3" key="1">
    <citation type="submission" date="2014-04" db="EMBL/GenBank/DDBJ databases">
        <authorList>
            <consortium name="DOE Joint Genome Institute"/>
            <person name="Kuo A."/>
            <person name="Kohler A."/>
            <person name="Nagy L.G."/>
            <person name="Floudas D."/>
            <person name="Copeland A."/>
            <person name="Barry K.W."/>
            <person name="Cichocki N."/>
            <person name="Veneault-Fourrey C."/>
            <person name="LaButti K."/>
            <person name="Lindquist E.A."/>
            <person name="Lipzen A."/>
            <person name="Lundell T."/>
            <person name="Morin E."/>
            <person name="Murat C."/>
            <person name="Sun H."/>
            <person name="Tunlid A."/>
            <person name="Henrissat B."/>
            <person name="Grigoriev I.V."/>
            <person name="Hibbett D.S."/>
            <person name="Martin F."/>
            <person name="Nordberg H.P."/>
            <person name="Cantor M.N."/>
            <person name="Hua S.X."/>
        </authorList>
    </citation>
    <scope>NUCLEOTIDE SEQUENCE [LARGE SCALE GENOMIC DNA]</scope>
    <source>
        <strain evidence="2 3">LaAM-08-1</strain>
    </source>
</reference>
<keyword evidence="1" id="KW-0732">Signal</keyword>
<evidence type="ECO:0000313" key="2">
    <source>
        <dbReference type="EMBL" id="KIJ91512.1"/>
    </source>
</evidence>
<gene>
    <name evidence="2" type="ORF">K443DRAFT_482374</name>
</gene>
<name>A0A0C9X4W3_9AGAR</name>
<evidence type="ECO:0000256" key="1">
    <source>
        <dbReference type="SAM" id="SignalP"/>
    </source>
</evidence>